<dbReference type="EMBL" id="KN835418">
    <property type="protein sequence ID" value="KIK37971.1"/>
    <property type="molecule type" value="Genomic_DNA"/>
</dbReference>
<reference evidence="2" key="2">
    <citation type="submission" date="2015-01" db="EMBL/GenBank/DDBJ databases">
        <title>Evolutionary Origins and Diversification of the Mycorrhizal Mutualists.</title>
        <authorList>
            <consortium name="DOE Joint Genome Institute"/>
            <consortium name="Mycorrhizal Genomics Consortium"/>
            <person name="Kohler A."/>
            <person name="Kuo A."/>
            <person name="Nagy L.G."/>
            <person name="Floudas D."/>
            <person name="Copeland A."/>
            <person name="Barry K.W."/>
            <person name="Cichocki N."/>
            <person name="Veneault-Fourrey C."/>
            <person name="LaButti K."/>
            <person name="Lindquist E.A."/>
            <person name="Lipzen A."/>
            <person name="Lundell T."/>
            <person name="Morin E."/>
            <person name="Murat C."/>
            <person name="Riley R."/>
            <person name="Ohm R."/>
            <person name="Sun H."/>
            <person name="Tunlid A."/>
            <person name="Henrissat B."/>
            <person name="Grigoriev I.V."/>
            <person name="Hibbett D.S."/>
            <person name="Martin F."/>
        </authorList>
    </citation>
    <scope>NUCLEOTIDE SEQUENCE [LARGE SCALE GENOMIC DNA]</scope>
    <source>
        <strain evidence="2">UH-Slu-Lm8-n1</strain>
    </source>
</reference>
<evidence type="ECO:0000313" key="1">
    <source>
        <dbReference type="EMBL" id="KIK37971.1"/>
    </source>
</evidence>
<evidence type="ECO:0000313" key="2">
    <source>
        <dbReference type="Proteomes" id="UP000054485"/>
    </source>
</evidence>
<gene>
    <name evidence="1" type="ORF">CY34DRAFT_15334</name>
</gene>
<dbReference type="HOGENOM" id="CLU_2307912_0_0_1"/>
<reference evidence="1 2" key="1">
    <citation type="submission" date="2014-04" db="EMBL/GenBank/DDBJ databases">
        <authorList>
            <consortium name="DOE Joint Genome Institute"/>
            <person name="Kuo A."/>
            <person name="Ruytinx J."/>
            <person name="Rineau F."/>
            <person name="Colpaert J."/>
            <person name="Kohler A."/>
            <person name="Nagy L.G."/>
            <person name="Floudas D."/>
            <person name="Copeland A."/>
            <person name="Barry K.W."/>
            <person name="Cichocki N."/>
            <person name="Veneault-Fourrey C."/>
            <person name="LaButti K."/>
            <person name="Lindquist E.A."/>
            <person name="Lipzen A."/>
            <person name="Lundell T."/>
            <person name="Morin E."/>
            <person name="Murat C."/>
            <person name="Sun H."/>
            <person name="Tunlid A."/>
            <person name="Henrissat B."/>
            <person name="Grigoriev I.V."/>
            <person name="Hibbett D.S."/>
            <person name="Martin F."/>
            <person name="Nordberg H.P."/>
            <person name="Cantor M.N."/>
            <person name="Hua S.X."/>
        </authorList>
    </citation>
    <scope>NUCLEOTIDE SEQUENCE [LARGE SCALE GENOMIC DNA]</scope>
    <source>
        <strain evidence="1 2">UH-Slu-Lm8-n1</strain>
    </source>
</reference>
<dbReference type="OrthoDB" id="2641200at2759"/>
<dbReference type="InParanoid" id="A0A0D0A8I8"/>
<accession>A0A0D0A8I8</accession>
<dbReference type="AlphaFoldDB" id="A0A0D0A8I8"/>
<dbReference type="Proteomes" id="UP000054485">
    <property type="component" value="Unassembled WGS sequence"/>
</dbReference>
<name>A0A0D0A8I8_9AGAM</name>
<proteinExistence type="predicted"/>
<keyword evidence="2" id="KW-1185">Reference proteome</keyword>
<organism evidence="1 2">
    <name type="scientific">Suillus luteus UH-Slu-Lm8-n1</name>
    <dbReference type="NCBI Taxonomy" id="930992"/>
    <lineage>
        <taxon>Eukaryota</taxon>
        <taxon>Fungi</taxon>
        <taxon>Dikarya</taxon>
        <taxon>Basidiomycota</taxon>
        <taxon>Agaricomycotina</taxon>
        <taxon>Agaricomycetes</taxon>
        <taxon>Agaricomycetidae</taxon>
        <taxon>Boletales</taxon>
        <taxon>Suillineae</taxon>
        <taxon>Suillaceae</taxon>
        <taxon>Suillus</taxon>
    </lineage>
</organism>
<sequence>MSWDELLNDGGEPFNLSFPPMHGVHPSLRLKAAILSPTSHGSALKAIFKMIFKTLIPPFPSSVMDQVELRSDPDETQPLLPAQLKTKIFEIGKPSLPVSA</sequence>
<protein>
    <submittedName>
        <fullName evidence="1">Uncharacterized protein</fullName>
    </submittedName>
</protein>